<protein>
    <submittedName>
        <fullName evidence="6">LPS export ABC transporter protein LptC</fullName>
    </submittedName>
</protein>
<dbReference type="GO" id="GO:0030288">
    <property type="term" value="C:outer membrane-bounded periplasmic space"/>
    <property type="evidence" value="ECO:0007669"/>
    <property type="project" value="TreeGrafter"/>
</dbReference>
<evidence type="ECO:0000256" key="1">
    <source>
        <dbReference type="ARBA" id="ARBA00022475"/>
    </source>
</evidence>
<dbReference type="GO" id="GO:0005886">
    <property type="term" value="C:plasma membrane"/>
    <property type="evidence" value="ECO:0007669"/>
    <property type="project" value="InterPro"/>
</dbReference>
<dbReference type="Proteomes" id="UP000198623">
    <property type="component" value="Unassembled WGS sequence"/>
</dbReference>
<dbReference type="InterPro" id="IPR026265">
    <property type="entry name" value="LptC"/>
</dbReference>
<evidence type="ECO:0000313" key="6">
    <source>
        <dbReference type="EMBL" id="SFG76608.1"/>
    </source>
</evidence>
<keyword evidence="5" id="KW-0472">Membrane</keyword>
<reference evidence="7" key="1">
    <citation type="submission" date="2016-10" db="EMBL/GenBank/DDBJ databases">
        <authorList>
            <person name="Varghese N."/>
            <person name="Submissions S."/>
        </authorList>
    </citation>
    <scope>NUCLEOTIDE SEQUENCE [LARGE SCALE GENOMIC DNA]</scope>
    <source>
        <strain evidence="7">CGMCC 1.10971</strain>
    </source>
</reference>
<dbReference type="STRING" id="1045558.SAMN05216175_11333"/>
<keyword evidence="7" id="KW-1185">Reference proteome</keyword>
<dbReference type="AlphaFoldDB" id="A0A1I2UHT9"/>
<dbReference type="Pfam" id="PF06835">
    <property type="entry name" value="LptC"/>
    <property type="match status" value="1"/>
</dbReference>
<keyword evidence="4" id="KW-1133">Transmembrane helix</keyword>
<keyword evidence="1" id="KW-1003">Cell membrane</keyword>
<keyword evidence="3" id="KW-0812">Transmembrane</keyword>
<accession>A0A1I2UHT9</accession>
<dbReference type="InterPro" id="IPR052363">
    <property type="entry name" value="LPS_export_LptC"/>
</dbReference>
<dbReference type="InterPro" id="IPR010664">
    <property type="entry name" value="LipoPS_assembly_LptC-rel"/>
</dbReference>
<dbReference type="PANTHER" id="PTHR37481">
    <property type="entry name" value="LIPOPOLYSACCHARIDE EXPORT SYSTEM PROTEIN LPTC"/>
    <property type="match status" value="1"/>
</dbReference>
<dbReference type="RefSeq" id="WP_090729365.1">
    <property type="nucleotide sequence ID" value="NZ_FOOU01000013.1"/>
</dbReference>
<dbReference type="EMBL" id="FOOU01000013">
    <property type="protein sequence ID" value="SFG76608.1"/>
    <property type="molecule type" value="Genomic_DNA"/>
</dbReference>
<name>A0A1I2UHT9_9GAMM</name>
<evidence type="ECO:0000256" key="2">
    <source>
        <dbReference type="ARBA" id="ARBA00022519"/>
    </source>
</evidence>
<dbReference type="GO" id="GO:0015221">
    <property type="term" value="F:lipopolysaccharide transmembrane transporter activity"/>
    <property type="evidence" value="ECO:0007669"/>
    <property type="project" value="InterPro"/>
</dbReference>
<dbReference type="Gene3D" id="2.60.450.10">
    <property type="entry name" value="Lipopolysaccharide (LPS) transport protein A like domain"/>
    <property type="match status" value="1"/>
</dbReference>
<dbReference type="GO" id="GO:0017089">
    <property type="term" value="F:glycolipid transfer activity"/>
    <property type="evidence" value="ECO:0007669"/>
    <property type="project" value="TreeGrafter"/>
</dbReference>
<keyword evidence="2" id="KW-0997">Cell inner membrane</keyword>
<evidence type="ECO:0000256" key="3">
    <source>
        <dbReference type="ARBA" id="ARBA00022692"/>
    </source>
</evidence>
<gene>
    <name evidence="6" type="ORF">SAMN05216175_11333</name>
</gene>
<dbReference type="OrthoDB" id="6119483at2"/>
<evidence type="ECO:0000256" key="4">
    <source>
        <dbReference type="ARBA" id="ARBA00022989"/>
    </source>
</evidence>
<evidence type="ECO:0000313" key="7">
    <source>
        <dbReference type="Proteomes" id="UP000198623"/>
    </source>
</evidence>
<sequence length="189" mass="21117">MFFTRSKTRITLAALLLVPVFSYWIMNADTRVTNTPQPVITHGVDYFMKEVSTKEFDSNGELLRTLSADTLQHFPQDKLAKLEQPRINLFSKNTHTLQVQSQSGISFDDTDQLDLVEQVIITHKPLSAESSELKTSTLSLHQAQGIAKTSAPVVITKQAHITTATGMIINYKTNTSELLSDVKGTFYVK</sequence>
<dbReference type="PANTHER" id="PTHR37481:SF1">
    <property type="entry name" value="LIPOPOLYSACCHARIDE EXPORT SYSTEM PROTEIN LPTC"/>
    <property type="match status" value="1"/>
</dbReference>
<dbReference type="NCBIfam" id="TIGR04409">
    <property type="entry name" value="LptC_YrbK"/>
    <property type="match status" value="1"/>
</dbReference>
<organism evidence="6 7">
    <name type="scientific">Neptunomonas qingdaonensis</name>
    <dbReference type="NCBI Taxonomy" id="1045558"/>
    <lineage>
        <taxon>Bacteria</taxon>
        <taxon>Pseudomonadati</taxon>
        <taxon>Pseudomonadota</taxon>
        <taxon>Gammaproteobacteria</taxon>
        <taxon>Oceanospirillales</taxon>
        <taxon>Oceanospirillaceae</taxon>
        <taxon>Neptunomonas</taxon>
    </lineage>
</organism>
<proteinExistence type="predicted"/>
<evidence type="ECO:0000256" key="5">
    <source>
        <dbReference type="ARBA" id="ARBA00023136"/>
    </source>
</evidence>